<dbReference type="SUPFAM" id="SSF53092">
    <property type="entry name" value="Creatinase/prolidase N-terminal domain"/>
    <property type="match status" value="1"/>
</dbReference>
<dbReference type="GO" id="GO:0070006">
    <property type="term" value="F:metalloaminopeptidase activity"/>
    <property type="evidence" value="ECO:0007669"/>
    <property type="project" value="InterPro"/>
</dbReference>
<name>A0A345DB73_9BURK</name>
<evidence type="ECO:0000256" key="8">
    <source>
        <dbReference type="ARBA" id="ARBA00023049"/>
    </source>
</evidence>
<comment type="cofactor">
    <cofactor evidence="2">
        <name>Mn(2+)</name>
        <dbReference type="ChEBI" id="CHEBI:29035"/>
    </cofactor>
</comment>
<dbReference type="SMART" id="SM01011">
    <property type="entry name" value="AMP_N"/>
    <property type="match status" value="1"/>
</dbReference>
<protein>
    <recommendedName>
        <fullName evidence="10">Xaa-Pro aminopeptidase</fullName>
        <ecNumber evidence="4">3.4.11.9</ecNumber>
    </recommendedName>
    <alternativeName>
        <fullName evidence="11">Aminopeptidase P II</fullName>
    </alternativeName>
    <alternativeName>
        <fullName evidence="12">X-Pro aminopeptidase</fullName>
    </alternativeName>
</protein>
<dbReference type="FunFam" id="3.90.230.10:FF:000002">
    <property type="entry name" value="Xaa-Pro aminopeptidase 3"/>
    <property type="match status" value="1"/>
</dbReference>
<keyword evidence="16" id="KW-1185">Reference proteome</keyword>
<reference evidence="16" key="1">
    <citation type="submission" date="2018-07" db="EMBL/GenBank/DDBJ databases">
        <authorList>
            <person name="Kim H."/>
        </authorList>
    </citation>
    <scope>NUCLEOTIDE SEQUENCE [LARGE SCALE GENOMIC DNA]</scope>
    <source>
        <strain evidence="16">F02</strain>
    </source>
</reference>
<dbReference type="GO" id="GO:0030145">
    <property type="term" value="F:manganese ion binding"/>
    <property type="evidence" value="ECO:0007669"/>
    <property type="project" value="InterPro"/>
</dbReference>
<proteinExistence type="inferred from homology"/>
<gene>
    <name evidence="15" type="primary">pepP</name>
    <name evidence="15" type="ORF">DTO96_101342</name>
</gene>
<dbReference type="InterPro" id="IPR007865">
    <property type="entry name" value="Aminopep_P_N"/>
</dbReference>
<evidence type="ECO:0000256" key="6">
    <source>
        <dbReference type="ARBA" id="ARBA00022723"/>
    </source>
</evidence>
<keyword evidence="5" id="KW-0645">Protease</keyword>
<accession>A0A345DB73</accession>
<keyword evidence="7 15" id="KW-0378">Hydrolase</keyword>
<dbReference type="InterPro" id="IPR036005">
    <property type="entry name" value="Creatinase/aminopeptidase-like"/>
</dbReference>
<dbReference type="CDD" id="cd01087">
    <property type="entry name" value="Prolidase"/>
    <property type="match status" value="1"/>
</dbReference>
<sequence>MSTPLHLAPFAPSAFVARRTHLMNRMLALGGGVAIIPTAPEVVRNRDAQYDFRPDSYFYYLTGFCEPEAVLVLVSTEHMQRSILFCREKNMEREIWDGHRYGPEAAQKTFALDEALPFDALKQHLPTLLANQTQIFSPLLDNATWDATLREALNSARSATRSGVSAPRVVHDVYALLDEQRLVKDGQELEWMRAAGRISAKGHVQAMQTCRVGQRETDLEAEILYSFAKDGAQHVAYSSIVAAGANACVLHYRAGSSLLNDGDLCLIDAGAEYGLYAGDITRTFPINGRFSPAQRAVYEIVLAAQEAAIATTHVGASFNAPHEAATRVLTEGMLNLGLLDANRVGSVDDAIHSGAHRQFYMHRTSHWIGLDVHDCGAYSSGQDNAQQPIWRTLQEGMVLTIEPGLYIRPSADVPEQFWNIGIRIEDDAIVTASGCELTTRDVPVAINDIEHLMKH</sequence>
<dbReference type="InterPro" id="IPR000994">
    <property type="entry name" value="Pept_M24"/>
</dbReference>
<dbReference type="RefSeq" id="WP_114562789.1">
    <property type="nucleotide sequence ID" value="NZ_CP031124.1"/>
</dbReference>
<dbReference type="Gene3D" id="3.40.350.10">
    <property type="entry name" value="Creatinase/prolidase N-terminal domain"/>
    <property type="match status" value="1"/>
</dbReference>
<dbReference type="InterPro" id="IPR029149">
    <property type="entry name" value="Creatin/AminoP/Spt16_N"/>
</dbReference>
<evidence type="ECO:0000256" key="4">
    <source>
        <dbReference type="ARBA" id="ARBA00012574"/>
    </source>
</evidence>
<feature type="domain" description="Aminopeptidase P N-terminal" evidence="14">
    <location>
        <begin position="10"/>
        <end position="146"/>
    </location>
</feature>
<evidence type="ECO:0000256" key="9">
    <source>
        <dbReference type="ARBA" id="ARBA00023211"/>
    </source>
</evidence>
<evidence type="ECO:0000256" key="11">
    <source>
        <dbReference type="ARBA" id="ARBA00075356"/>
    </source>
</evidence>
<keyword evidence="15" id="KW-0031">Aminopeptidase</keyword>
<dbReference type="InterPro" id="IPR052433">
    <property type="entry name" value="X-Pro_dipept-like"/>
</dbReference>
<dbReference type="Proteomes" id="UP000252182">
    <property type="component" value="Chromosome"/>
</dbReference>
<dbReference type="InterPro" id="IPR001131">
    <property type="entry name" value="Peptidase_M24B_aminopep-P_CS"/>
</dbReference>
<dbReference type="PANTHER" id="PTHR43226:SF4">
    <property type="entry name" value="XAA-PRO AMINOPEPTIDASE 3"/>
    <property type="match status" value="1"/>
</dbReference>
<evidence type="ECO:0000256" key="3">
    <source>
        <dbReference type="ARBA" id="ARBA00008766"/>
    </source>
</evidence>
<evidence type="ECO:0000259" key="14">
    <source>
        <dbReference type="SMART" id="SM01011"/>
    </source>
</evidence>
<dbReference type="Pfam" id="PF05195">
    <property type="entry name" value="AMP_N"/>
    <property type="match status" value="1"/>
</dbReference>
<dbReference type="EC" id="3.4.11.9" evidence="4"/>
<dbReference type="GO" id="GO:0006508">
    <property type="term" value="P:proteolysis"/>
    <property type="evidence" value="ECO:0007669"/>
    <property type="project" value="UniProtKB-KW"/>
</dbReference>
<dbReference type="Pfam" id="PF00557">
    <property type="entry name" value="Peptidase_M24"/>
    <property type="match status" value="1"/>
</dbReference>
<dbReference type="OrthoDB" id="9806388at2"/>
<evidence type="ECO:0000256" key="13">
    <source>
        <dbReference type="RuleBase" id="RU000590"/>
    </source>
</evidence>
<evidence type="ECO:0000313" key="16">
    <source>
        <dbReference type="Proteomes" id="UP000252182"/>
    </source>
</evidence>
<evidence type="ECO:0000256" key="10">
    <source>
        <dbReference type="ARBA" id="ARBA00069363"/>
    </source>
</evidence>
<dbReference type="SUPFAM" id="SSF55920">
    <property type="entry name" value="Creatinase/aminopeptidase"/>
    <property type="match status" value="1"/>
</dbReference>
<organism evidence="15 16">
    <name type="scientific">Ephemeroptericola cinctiostellae</name>
    <dbReference type="NCBI Taxonomy" id="2268024"/>
    <lineage>
        <taxon>Bacteria</taxon>
        <taxon>Pseudomonadati</taxon>
        <taxon>Pseudomonadota</taxon>
        <taxon>Betaproteobacteria</taxon>
        <taxon>Burkholderiales</taxon>
        <taxon>Burkholderiaceae</taxon>
        <taxon>Ephemeroptericola</taxon>
    </lineage>
</organism>
<keyword evidence="8" id="KW-0482">Metalloprotease</keyword>
<evidence type="ECO:0000256" key="5">
    <source>
        <dbReference type="ARBA" id="ARBA00022670"/>
    </source>
</evidence>
<dbReference type="Gene3D" id="3.90.230.10">
    <property type="entry name" value="Creatinase/methionine aminopeptidase superfamily"/>
    <property type="match status" value="1"/>
</dbReference>
<comment type="similarity">
    <text evidence="3 13">Belongs to the peptidase M24B family.</text>
</comment>
<dbReference type="EMBL" id="CP031124">
    <property type="protein sequence ID" value="AXF85611.1"/>
    <property type="molecule type" value="Genomic_DNA"/>
</dbReference>
<evidence type="ECO:0000313" key="15">
    <source>
        <dbReference type="EMBL" id="AXF85611.1"/>
    </source>
</evidence>
<evidence type="ECO:0000256" key="2">
    <source>
        <dbReference type="ARBA" id="ARBA00001936"/>
    </source>
</evidence>
<dbReference type="PROSITE" id="PS00491">
    <property type="entry name" value="PROLINE_PEPTIDASE"/>
    <property type="match status" value="1"/>
</dbReference>
<dbReference type="PANTHER" id="PTHR43226">
    <property type="entry name" value="XAA-PRO AMINOPEPTIDASE 3"/>
    <property type="match status" value="1"/>
</dbReference>
<comment type="catalytic activity">
    <reaction evidence="1">
        <text>Release of any N-terminal amino acid, including proline, that is linked to proline, even from a dipeptide or tripeptide.</text>
        <dbReference type="EC" id="3.4.11.9"/>
    </reaction>
</comment>
<dbReference type="GO" id="GO:0005829">
    <property type="term" value="C:cytosol"/>
    <property type="evidence" value="ECO:0007669"/>
    <property type="project" value="TreeGrafter"/>
</dbReference>
<keyword evidence="6 13" id="KW-0479">Metal-binding</keyword>
<evidence type="ECO:0000256" key="12">
    <source>
        <dbReference type="ARBA" id="ARBA00081411"/>
    </source>
</evidence>
<evidence type="ECO:0000256" key="1">
    <source>
        <dbReference type="ARBA" id="ARBA00001424"/>
    </source>
</evidence>
<dbReference type="KEGG" id="hyf:DTO96_101342"/>
<dbReference type="AlphaFoldDB" id="A0A345DB73"/>
<keyword evidence="9" id="KW-0464">Manganese</keyword>
<evidence type="ECO:0000256" key="7">
    <source>
        <dbReference type="ARBA" id="ARBA00022801"/>
    </source>
</evidence>